<gene>
    <name evidence="2" type="ORF">NS354_00585</name>
</gene>
<feature type="compositionally biased region" description="Basic and acidic residues" evidence="1">
    <location>
        <begin position="77"/>
        <end position="87"/>
    </location>
</feature>
<reference evidence="2 3" key="1">
    <citation type="journal article" date="2016" name="Front. Microbiol.">
        <title>Genomic Resource of Rice Seed Associated Bacteria.</title>
        <authorList>
            <person name="Midha S."/>
            <person name="Bansal K."/>
            <person name="Sharma S."/>
            <person name="Kumar N."/>
            <person name="Patil P.P."/>
            <person name="Chaudhry V."/>
            <person name="Patil P.B."/>
        </authorList>
    </citation>
    <scope>NUCLEOTIDE SEQUENCE [LARGE SCALE GENOMIC DNA]</scope>
    <source>
        <strain evidence="2 3">NS354</strain>
    </source>
</reference>
<comment type="caution">
    <text evidence="2">The sequence shown here is derived from an EMBL/GenBank/DDBJ whole genome shotgun (WGS) entry which is preliminary data.</text>
</comment>
<dbReference type="RefSeq" id="WP_058592691.1">
    <property type="nucleotide sequence ID" value="NZ_LDRK01000005.1"/>
</dbReference>
<evidence type="ECO:0000313" key="2">
    <source>
        <dbReference type="EMBL" id="KTR87322.1"/>
    </source>
</evidence>
<dbReference type="PATRIC" id="fig|1079994.3.peg.1885"/>
<evidence type="ECO:0000256" key="1">
    <source>
        <dbReference type="SAM" id="MobiDB-lite"/>
    </source>
</evidence>
<proteinExistence type="predicted"/>
<dbReference type="EMBL" id="LDRK01000005">
    <property type="protein sequence ID" value="KTR87322.1"/>
    <property type="molecule type" value="Genomic_DNA"/>
</dbReference>
<protein>
    <submittedName>
        <fullName evidence="2">Uncharacterized protein</fullName>
    </submittedName>
</protein>
<evidence type="ECO:0000313" key="3">
    <source>
        <dbReference type="Proteomes" id="UP000070810"/>
    </source>
</evidence>
<organism evidence="2 3">
    <name type="scientific">Leucobacter chromiiresistens</name>
    <dbReference type="NCBI Taxonomy" id="1079994"/>
    <lineage>
        <taxon>Bacteria</taxon>
        <taxon>Bacillati</taxon>
        <taxon>Actinomycetota</taxon>
        <taxon>Actinomycetes</taxon>
        <taxon>Micrococcales</taxon>
        <taxon>Microbacteriaceae</taxon>
        <taxon>Leucobacter</taxon>
    </lineage>
</organism>
<dbReference type="AlphaFoldDB" id="A0A147ERW6"/>
<sequence length="87" mass="9470">MAEMWEPTDEIDGDEDLTVTDHRDEDGPLVSADDEQSIETTTDDPREALEELGEDVASSPARRAEDTEVDPEAAVHGADDRESGEAL</sequence>
<name>A0A147ERW6_9MICO</name>
<keyword evidence="3" id="KW-1185">Reference proteome</keyword>
<dbReference type="OrthoDB" id="4991287at2"/>
<accession>A0A147ERW6</accession>
<dbReference type="Proteomes" id="UP000070810">
    <property type="component" value="Unassembled WGS sequence"/>
</dbReference>
<feature type="compositionally biased region" description="Acidic residues" evidence="1">
    <location>
        <begin position="1"/>
        <end position="18"/>
    </location>
</feature>
<feature type="region of interest" description="Disordered" evidence="1">
    <location>
        <begin position="1"/>
        <end position="87"/>
    </location>
</feature>